<dbReference type="InterPro" id="IPR014917">
    <property type="entry name" value="DUF1800"/>
</dbReference>
<feature type="signal peptide" evidence="1">
    <location>
        <begin position="1"/>
        <end position="28"/>
    </location>
</feature>
<sequence length="362" mass="37967">MRSCPSFLRFAVPALLAVALLCAPGARADEAIDEATALHLLNRLGYGPAPGDLARVRAMGLRVYVDSQLAPPALPAYIEAQLRQPAATDAGAREERLLRAIASPRQLEEVLCAFWLAHFGIMEGKGLGAAGIGAIAREAVRPHVFGSYAALRSAVARHPGMQGRRLGGRSEHDAVRALAAHFVSAPPAALVRSLAGVWRQTGADQRAVLRTLFTSPAFLAQAEAGSKRKDALRFVVSAVRASGIAVTDTVALAEVLAQAGSPVYGRMVPMDSRERTDFVTRLAEGRVLLAAPAPRAHEQASMAPPLRATVEGAAPQGEVAQPGPVLMEAPTPAAAAMAAARNRPADADGLKEALLGEAFLRY</sequence>
<dbReference type="RefSeq" id="WP_171082797.1">
    <property type="nucleotide sequence ID" value="NZ_JABAIV010000002.1"/>
</dbReference>
<keyword evidence="3" id="KW-1185">Reference proteome</keyword>
<reference evidence="2 3" key="1">
    <citation type="submission" date="2020-04" db="EMBL/GenBank/DDBJ databases">
        <title>Massilia sp. nov., a cold adapted bacteria isolated from Arctic soil.</title>
        <authorList>
            <person name="Son J."/>
            <person name="Ka J.-O."/>
        </authorList>
    </citation>
    <scope>NUCLEOTIDE SEQUENCE [LARGE SCALE GENOMIC DNA]</scope>
    <source>
        <strain evidence="2 3">ML15P13</strain>
    </source>
</reference>
<dbReference type="AlphaFoldDB" id="A0A7Y2NYJ2"/>
<name>A0A7Y2NYJ2_9BURK</name>
<accession>A0A7Y2NYJ2</accession>
<dbReference type="EMBL" id="JABAIV010000002">
    <property type="protein sequence ID" value="NNG22872.1"/>
    <property type="molecule type" value="Genomic_DNA"/>
</dbReference>
<gene>
    <name evidence="2" type="ORF">HGB41_07635</name>
</gene>
<feature type="chain" id="PRO_5030676484" evidence="1">
    <location>
        <begin position="29"/>
        <end position="362"/>
    </location>
</feature>
<keyword evidence="1" id="KW-0732">Signal</keyword>
<comment type="caution">
    <text evidence="2">The sequence shown here is derived from an EMBL/GenBank/DDBJ whole genome shotgun (WGS) entry which is preliminary data.</text>
</comment>
<dbReference type="Proteomes" id="UP000533905">
    <property type="component" value="Unassembled WGS sequence"/>
</dbReference>
<evidence type="ECO:0000313" key="2">
    <source>
        <dbReference type="EMBL" id="NNG22872.1"/>
    </source>
</evidence>
<dbReference type="Pfam" id="PF08811">
    <property type="entry name" value="DUF1800"/>
    <property type="match status" value="2"/>
</dbReference>
<evidence type="ECO:0000256" key="1">
    <source>
        <dbReference type="SAM" id="SignalP"/>
    </source>
</evidence>
<organism evidence="2 3">
    <name type="scientific">Telluria aromaticivorans</name>
    <dbReference type="NCBI Taxonomy" id="2725995"/>
    <lineage>
        <taxon>Bacteria</taxon>
        <taxon>Pseudomonadati</taxon>
        <taxon>Pseudomonadota</taxon>
        <taxon>Betaproteobacteria</taxon>
        <taxon>Burkholderiales</taxon>
        <taxon>Oxalobacteraceae</taxon>
        <taxon>Telluria group</taxon>
        <taxon>Telluria</taxon>
    </lineage>
</organism>
<proteinExistence type="predicted"/>
<protein>
    <submittedName>
        <fullName evidence="2">DUF1800 domain-containing protein</fullName>
    </submittedName>
</protein>
<evidence type="ECO:0000313" key="3">
    <source>
        <dbReference type="Proteomes" id="UP000533905"/>
    </source>
</evidence>